<evidence type="ECO:0000259" key="2">
    <source>
        <dbReference type="Pfam" id="PF00501"/>
    </source>
</evidence>
<feature type="region of interest" description="Disordered" evidence="1">
    <location>
        <begin position="566"/>
        <end position="590"/>
    </location>
</feature>
<feature type="domain" description="AMP-binding enzyme C-terminal" evidence="3">
    <location>
        <begin position="491"/>
        <end position="565"/>
    </location>
</feature>
<dbReference type="InterPro" id="IPR045851">
    <property type="entry name" value="AMP-bd_C_sf"/>
</dbReference>
<organism evidence="4 5">
    <name type="scientific">Salipiger mangrovisoli</name>
    <dbReference type="NCBI Taxonomy" id="2865933"/>
    <lineage>
        <taxon>Bacteria</taxon>
        <taxon>Pseudomonadati</taxon>
        <taxon>Pseudomonadota</taxon>
        <taxon>Alphaproteobacteria</taxon>
        <taxon>Rhodobacterales</taxon>
        <taxon>Roseobacteraceae</taxon>
        <taxon>Salipiger</taxon>
    </lineage>
</organism>
<name>A0ABR9XAJ1_9RHOB</name>
<dbReference type="InterPro" id="IPR020845">
    <property type="entry name" value="AMP-binding_CS"/>
</dbReference>
<dbReference type="Gene3D" id="3.30.300.30">
    <property type="match status" value="1"/>
</dbReference>
<dbReference type="InterPro" id="IPR042099">
    <property type="entry name" value="ANL_N_sf"/>
</dbReference>
<dbReference type="InterPro" id="IPR050237">
    <property type="entry name" value="ATP-dep_AMP-bd_enzyme"/>
</dbReference>
<reference evidence="4 5" key="1">
    <citation type="journal article" date="2021" name="Int. J. Syst. Evol. Microbiol.">
        <title>Salipiger mangrovisoli sp. nov., isolated from mangrove soil and the proposal for the reclassification of Paraphaeobacter pallidus as Salipiger pallidus comb. nov.</title>
        <authorList>
            <person name="Du J."/>
            <person name="Liu Y."/>
            <person name="Pei T."/>
            <person name="Deng M.R."/>
            <person name="Zhu H."/>
        </authorList>
    </citation>
    <scope>NUCLEOTIDE SEQUENCE [LARGE SCALE GENOMIC DNA]</scope>
    <source>
        <strain evidence="4 5">6D45A</strain>
    </source>
</reference>
<dbReference type="Pfam" id="PF00501">
    <property type="entry name" value="AMP-binding"/>
    <property type="match status" value="1"/>
</dbReference>
<dbReference type="PANTHER" id="PTHR43767">
    <property type="entry name" value="LONG-CHAIN-FATTY-ACID--COA LIGASE"/>
    <property type="match status" value="1"/>
</dbReference>
<comment type="caution">
    <text evidence="4">The sequence shown here is derived from an EMBL/GenBank/DDBJ whole genome shotgun (WGS) entry which is preliminary data.</text>
</comment>
<feature type="compositionally biased region" description="Polar residues" evidence="1">
    <location>
        <begin position="578"/>
        <end position="590"/>
    </location>
</feature>
<keyword evidence="5" id="KW-1185">Reference proteome</keyword>
<gene>
    <name evidence="4" type="ORF">IQ782_26970</name>
</gene>
<dbReference type="Gene3D" id="3.40.50.12780">
    <property type="entry name" value="N-terminal domain of ligase-like"/>
    <property type="match status" value="1"/>
</dbReference>
<feature type="compositionally biased region" description="Basic and acidic residues" evidence="1">
    <location>
        <begin position="567"/>
        <end position="577"/>
    </location>
</feature>
<evidence type="ECO:0000313" key="4">
    <source>
        <dbReference type="EMBL" id="MBE9640499.1"/>
    </source>
</evidence>
<dbReference type="SUPFAM" id="SSF56801">
    <property type="entry name" value="Acetyl-CoA synthetase-like"/>
    <property type="match status" value="1"/>
</dbReference>
<keyword evidence="4" id="KW-0436">Ligase</keyword>
<feature type="compositionally biased region" description="Low complexity" evidence="1">
    <location>
        <begin position="18"/>
        <end position="39"/>
    </location>
</feature>
<proteinExistence type="predicted"/>
<dbReference type="PANTHER" id="PTHR43767:SF1">
    <property type="entry name" value="NONRIBOSOMAL PEPTIDE SYNTHASE PES1 (EUROFUNG)-RELATED"/>
    <property type="match status" value="1"/>
</dbReference>
<protein>
    <submittedName>
        <fullName evidence="4">Long-chain fatty acid--CoA ligase</fullName>
    </submittedName>
</protein>
<dbReference type="CDD" id="cd05936">
    <property type="entry name" value="FC-FACS_FadD_like"/>
    <property type="match status" value="1"/>
</dbReference>
<dbReference type="InterPro" id="IPR000873">
    <property type="entry name" value="AMP-dep_synth/lig_dom"/>
</dbReference>
<dbReference type="EMBL" id="JADFFK010000034">
    <property type="protein sequence ID" value="MBE9640499.1"/>
    <property type="molecule type" value="Genomic_DNA"/>
</dbReference>
<dbReference type="Proteomes" id="UP000607796">
    <property type="component" value="Unassembled WGS sequence"/>
</dbReference>
<dbReference type="Pfam" id="PF13193">
    <property type="entry name" value="AMP-binding_C"/>
    <property type="match status" value="1"/>
</dbReference>
<dbReference type="GO" id="GO:0016874">
    <property type="term" value="F:ligase activity"/>
    <property type="evidence" value="ECO:0007669"/>
    <property type="project" value="UniProtKB-KW"/>
</dbReference>
<evidence type="ECO:0000313" key="5">
    <source>
        <dbReference type="Proteomes" id="UP000607796"/>
    </source>
</evidence>
<feature type="domain" description="AMP-dependent synthetase/ligase" evidence="2">
    <location>
        <begin position="53"/>
        <end position="440"/>
    </location>
</feature>
<dbReference type="InterPro" id="IPR025110">
    <property type="entry name" value="AMP-bd_C"/>
</dbReference>
<dbReference type="PROSITE" id="PS00455">
    <property type="entry name" value="AMP_BINDING"/>
    <property type="match status" value="1"/>
</dbReference>
<sequence>MSPNDIAPAARKRHREPAGTPGPSSPSPSSHGASSQSAAGSGGQPRTMPALLDQAVRLHGDRPAMHFLGRRYSYRELGALVDRAAAGFAAQGVTKGVRVGLCLPNMPAFVINYFAVLKAGGTVVNFNPLYAPRELQHQIEDSGISLMVTTDLAAIYPKVAAQLGRGSLTRLVVCPMAEMLPPLKALLFPLLKRRDLARVPSDARHISFRQLTRTAGALPPAPIDPEFDLAALQYTGGTTGLSKGAMLTHANIVANAEQIYQRLPSPRIGEERVLAVLPLFHVFGMTVAMNLAVRIAAEIILVPRFDIAGTIEVIERQKPTLFPGVPTLYTAINHALEKRPADLSSLRCCISGGAPLPGEVRRQFETLSGCRLGEGYGLSESSPVVCCNPLDGGARDGSIGQPLADTQVEIRDLDDPTRICGPHEKGELCVRGPQVMRGYWNRPEDTRAIFIEGALRTGDVGYVDEDGFYFIVDRIKDMILCSGYNVYPRVIEEALYQHPAVAEAVVIGVPDAYRGSAPKAFVVLKTPLDAPEDTLHGFLKEYLSPIEMPRQIQVCESLPKTPVGKLSKKDLLERERQSAATAQSGGTVAS</sequence>
<evidence type="ECO:0000256" key="1">
    <source>
        <dbReference type="SAM" id="MobiDB-lite"/>
    </source>
</evidence>
<evidence type="ECO:0000259" key="3">
    <source>
        <dbReference type="Pfam" id="PF13193"/>
    </source>
</evidence>
<feature type="region of interest" description="Disordered" evidence="1">
    <location>
        <begin position="1"/>
        <end position="47"/>
    </location>
</feature>
<accession>A0ABR9XAJ1</accession>